<name>A0AAC9JBG4_9ALTE</name>
<gene>
    <name evidence="1" type="ORF">BM524_12575</name>
</gene>
<reference evidence="1 2" key="1">
    <citation type="submission" date="2016-11" db="EMBL/GenBank/DDBJ databases">
        <title>Networking in microbes: conjugative elements and plasmids in the genus Alteromonas.</title>
        <authorList>
            <person name="Lopez-Perez M."/>
            <person name="Ramon-Marco N."/>
            <person name="Rodriguez-Valera F."/>
        </authorList>
    </citation>
    <scope>NUCLEOTIDE SEQUENCE [LARGE SCALE GENOMIC DNA]</scope>
    <source>
        <strain evidence="1 2">CP48</strain>
    </source>
</reference>
<dbReference type="Proteomes" id="UP000182101">
    <property type="component" value="Chromosome"/>
</dbReference>
<dbReference type="InterPro" id="IPR027600">
    <property type="entry name" value="HprK-rel_A"/>
</dbReference>
<dbReference type="NCBIfam" id="TIGR04352">
    <property type="entry name" value="HprK_rel_A"/>
    <property type="match status" value="1"/>
</dbReference>
<dbReference type="Gene3D" id="3.40.50.300">
    <property type="entry name" value="P-loop containing nucleotide triphosphate hydrolases"/>
    <property type="match status" value="1"/>
</dbReference>
<proteinExistence type="predicted"/>
<sequence>MPLSLSLAPFSFKLSTNIPLVNSNLEKLYPSFCFEEQAFTDYFLQVHNSGLIRQFFRKQARFLCDLREPFKPLDYSQAFAMLEWGMNWTVASHEMSFLLVHSAVLAKDGKAILFPAPPGSGKSTITTHLAFNGWQLLSDEMALINLKTGRCHPFVRPICLKNNSIKLAKKWFPHASFSSIAKDTHKGDVIHVSPPLSSWDMRFEEAEIVGIIYPQYTAGNILEIEALDNSNSFMQLSNNAFNFTALGKVGFDTIIKTVEKAKSFRVWHNNLIDLQDFIEEEIL</sequence>
<dbReference type="InterPro" id="IPR027417">
    <property type="entry name" value="P-loop_NTPase"/>
</dbReference>
<organism evidence="1 2">
    <name type="scientific">Alteromonas mediterranea</name>
    <dbReference type="NCBI Taxonomy" id="314275"/>
    <lineage>
        <taxon>Bacteria</taxon>
        <taxon>Pseudomonadati</taxon>
        <taxon>Pseudomonadota</taxon>
        <taxon>Gammaproteobacteria</taxon>
        <taxon>Alteromonadales</taxon>
        <taxon>Alteromonadaceae</taxon>
        <taxon>Alteromonas/Salinimonas group</taxon>
        <taxon>Alteromonas</taxon>
    </lineage>
</organism>
<evidence type="ECO:0000313" key="1">
    <source>
        <dbReference type="EMBL" id="APD90563.1"/>
    </source>
</evidence>
<dbReference type="AlphaFoldDB" id="A0AAC9JBG4"/>
<accession>A0AAC9JBG4</accession>
<evidence type="ECO:0000313" key="2">
    <source>
        <dbReference type="Proteomes" id="UP000182101"/>
    </source>
</evidence>
<dbReference type="RefSeq" id="WP_071959613.1">
    <property type="nucleotide sequence ID" value="NZ_CP018024.1"/>
</dbReference>
<protein>
    <submittedName>
        <fullName evidence="1">Aldolase</fullName>
    </submittedName>
</protein>
<dbReference type="EMBL" id="CP018024">
    <property type="protein sequence ID" value="APD90563.1"/>
    <property type="molecule type" value="Genomic_DNA"/>
</dbReference>
<dbReference type="SUPFAM" id="SSF53795">
    <property type="entry name" value="PEP carboxykinase-like"/>
    <property type="match status" value="1"/>
</dbReference>